<dbReference type="AlphaFoldDB" id="A0A168QEB5"/>
<dbReference type="PROSITE" id="PS51898">
    <property type="entry name" value="TYR_RECOMBINASE"/>
    <property type="match status" value="1"/>
</dbReference>
<keyword evidence="1" id="KW-0229">DNA integration</keyword>
<proteinExistence type="predicted"/>
<dbReference type="PIRSF" id="PIRSF004576">
    <property type="entry name" value="Resolvase_Rsv"/>
    <property type="match status" value="1"/>
</dbReference>
<feature type="domain" description="Tyr recombinase" evidence="4">
    <location>
        <begin position="49"/>
        <end position="238"/>
    </location>
</feature>
<dbReference type="SUPFAM" id="SSF56349">
    <property type="entry name" value="DNA breaking-rejoining enzymes"/>
    <property type="match status" value="1"/>
</dbReference>
<dbReference type="GO" id="GO:0003677">
    <property type="term" value="F:DNA binding"/>
    <property type="evidence" value="ECO:0007669"/>
    <property type="project" value="InterPro"/>
</dbReference>
<organism evidence="5">
    <name type="scientific">Klebsiella pneumoniae</name>
    <dbReference type="NCBI Taxonomy" id="573"/>
    <lineage>
        <taxon>Bacteria</taxon>
        <taxon>Pseudomonadati</taxon>
        <taxon>Pseudomonadota</taxon>
        <taxon>Gammaproteobacteria</taxon>
        <taxon>Enterobacterales</taxon>
        <taxon>Enterobacteriaceae</taxon>
        <taxon>Klebsiella/Raoultella group</taxon>
        <taxon>Klebsiella</taxon>
        <taxon>Klebsiella pneumoniae complex</taxon>
    </lineage>
</organism>
<dbReference type="InterPro" id="IPR002104">
    <property type="entry name" value="Integrase_catalytic"/>
</dbReference>
<evidence type="ECO:0000256" key="1">
    <source>
        <dbReference type="ARBA" id="ARBA00022908"/>
    </source>
</evidence>
<dbReference type="Gene3D" id="1.10.443.10">
    <property type="entry name" value="Intergrase catalytic core"/>
    <property type="match status" value="1"/>
</dbReference>
<evidence type="ECO:0000313" key="5">
    <source>
        <dbReference type="EMBL" id="ANC59745.1"/>
    </source>
</evidence>
<dbReference type="GO" id="GO:0015074">
    <property type="term" value="P:DNA integration"/>
    <property type="evidence" value="ECO:0007669"/>
    <property type="project" value="UniProtKB-KW"/>
</dbReference>
<dbReference type="PANTHER" id="PTHR30349:SF90">
    <property type="entry name" value="TYROSINE RECOMBINASE XERD"/>
    <property type="match status" value="1"/>
</dbReference>
<dbReference type="Pfam" id="PF00589">
    <property type="entry name" value="Phage_integrase"/>
    <property type="match status" value="1"/>
</dbReference>
<sequence length="255" mass="29444">MELHLYFKCITSNKRGEGRMLMTAGDSPVPATNYETAIALRGMVLLQPYLPKYLLAPEVAVLLHYLPDERQRMLFATLWNTGARITEALTITPEDLQLDGPRPCIRLRTLKQRQRGRGRPSADEKIARIVPLLDAAYVDQLRRYLATFRTGRRRPLFAVSRKTAWLWMQQAIDRAREEGIEFALPAINPKTLRHSFAMHLFFNHVPPKVVQAYMGHERYESTEVYLKVFALDVAPQLGVTFSLDHRDYSHLLTRK</sequence>
<keyword evidence="2" id="KW-0233">DNA recombination</keyword>
<dbReference type="InterPro" id="IPR050090">
    <property type="entry name" value="Tyrosine_recombinase_XerCD"/>
</dbReference>
<name>A0A168QEB5_KLEPN</name>
<protein>
    <recommendedName>
        <fullName evidence="4">Tyr recombinase domain-containing protein</fullName>
    </recommendedName>
</protein>
<dbReference type="EMBL" id="KU987453">
    <property type="protein sequence ID" value="ANC59745.1"/>
    <property type="molecule type" value="Genomic_DNA"/>
</dbReference>
<feature type="active site" description="O-(3'-phospho-DNA)-tyrosine intermediate" evidence="3">
    <location>
        <position position="225"/>
    </location>
</feature>
<evidence type="ECO:0000256" key="3">
    <source>
        <dbReference type="PIRSR" id="PIRSR004576-50"/>
    </source>
</evidence>
<geneLocation type="plasmid" evidence="5">
    <name>F5111</name>
</geneLocation>
<dbReference type="PANTHER" id="PTHR30349">
    <property type="entry name" value="PHAGE INTEGRASE-RELATED"/>
    <property type="match status" value="1"/>
</dbReference>
<dbReference type="InterPro" id="IPR016423">
    <property type="entry name" value="Resolvase_Rsv"/>
</dbReference>
<dbReference type="GO" id="GO:0006310">
    <property type="term" value="P:DNA recombination"/>
    <property type="evidence" value="ECO:0007669"/>
    <property type="project" value="UniProtKB-KW"/>
</dbReference>
<reference evidence="5" key="1">
    <citation type="submission" date="2016-03" db="EMBL/GenBank/DDBJ databases">
        <title>F5111 plasmid from K. peumoniae isloate 05K0261.</title>
        <authorList>
            <person name="Kang H.-Y."/>
            <person name="Kim S."/>
            <person name="Kim J."/>
        </authorList>
    </citation>
    <scope>NUCLEOTIDE SEQUENCE</scope>
    <source>
        <strain evidence="5">05K0261</strain>
        <plasmid evidence="5">F5111</plasmid>
    </source>
</reference>
<accession>A0A168QEB5</accession>
<evidence type="ECO:0000259" key="4">
    <source>
        <dbReference type="PROSITE" id="PS51898"/>
    </source>
</evidence>
<evidence type="ECO:0000256" key="2">
    <source>
        <dbReference type="ARBA" id="ARBA00023172"/>
    </source>
</evidence>
<keyword evidence="5" id="KW-0614">Plasmid</keyword>
<dbReference type="InterPro" id="IPR013762">
    <property type="entry name" value="Integrase-like_cat_sf"/>
</dbReference>
<dbReference type="InterPro" id="IPR011010">
    <property type="entry name" value="DNA_brk_join_enz"/>
</dbReference>